<protein>
    <recommendedName>
        <fullName evidence="10">6-Cys domain-containing protein</fullName>
    </recommendedName>
</protein>
<evidence type="ECO:0000256" key="9">
    <source>
        <dbReference type="SAM" id="Phobius"/>
    </source>
</evidence>
<reference evidence="11 12" key="1">
    <citation type="submission" date="2013-02" db="EMBL/GenBank/DDBJ databases">
        <title>The Genome Sequence of Plasmodium inui San Antonio 1.</title>
        <authorList>
            <consortium name="The Broad Institute Genome Sequencing Platform"/>
            <consortium name="The Broad Institute Genome Sequencing Center for Infectious Disease"/>
            <person name="Neafsey D."/>
            <person name="Cheeseman I."/>
            <person name="Volkman S."/>
            <person name="Adams J."/>
            <person name="Walker B."/>
            <person name="Young S.K."/>
            <person name="Zeng Q."/>
            <person name="Gargeya S."/>
            <person name="Fitzgerald M."/>
            <person name="Haas B."/>
            <person name="Abouelleil A."/>
            <person name="Alvarado L."/>
            <person name="Arachchi H.M."/>
            <person name="Berlin A.M."/>
            <person name="Chapman S.B."/>
            <person name="Dewar J."/>
            <person name="Goldberg J."/>
            <person name="Griggs A."/>
            <person name="Gujja S."/>
            <person name="Hansen M."/>
            <person name="Howarth C."/>
            <person name="Imamovic A."/>
            <person name="Larimer J."/>
            <person name="McCowan C."/>
            <person name="Murphy C."/>
            <person name="Neiman D."/>
            <person name="Pearson M."/>
            <person name="Priest M."/>
            <person name="Roberts A."/>
            <person name="Saif S."/>
            <person name="Shea T."/>
            <person name="Sisk P."/>
            <person name="Sykes S."/>
            <person name="Wortman J."/>
            <person name="Nusbaum C."/>
            <person name="Birren B."/>
        </authorList>
    </citation>
    <scope>NUCLEOTIDE SEQUENCE [LARGE SCALE GENOMIC DNA]</scope>
    <source>
        <strain evidence="11 12">San Antonio 1</strain>
    </source>
</reference>
<dbReference type="EMBL" id="KI965462">
    <property type="protein sequence ID" value="EUD68447.1"/>
    <property type="molecule type" value="Genomic_DNA"/>
</dbReference>
<keyword evidence="6" id="KW-1015">Disulfide bond</keyword>
<sequence>MKNAGEGNAEEDEAVRRAQKKEEEFSFVATRLGPSHLETRTAKRGGSNKKREQQEKKACLASADMLNTPLCRYPPVQPSTSKNAAGKQQQRFIQARDNPEEGIPPPQNAFAQLANQMKGTCDFSKAPLNVSISENEIVALLSGAEMPGGVSPVDGASGGVTPPGDSRDDRRDDRRDGGVRHCVQFTKGFDVLTFVCPKKNTEDYLGVEIRPMNCFETVRLPNGNSKKLSDVLKGVQLENRDIDSLSIRKVFIPPTIWLNVIFECTCDNSLTFRNNRMGARGIMRVHLRKNIVFGCDFDHTAGGEPLTDVRGDVLATDDTTEGDPGDWAFWRNSGLSAEQLSWRNQTAFSQFYTPGQVDDAKDKGIVCNVKITKEEVYLGLVCPPGYEMYPSNCFESVLYNDSIVRMSEMIKHRVTFHMDRNRRMSFATFTLHRNENPPGFSCLCLRLDAPEAPPLQANFLYENYQSFAFHFGLLYVLVVPLLLALCL</sequence>
<dbReference type="VEuPathDB" id="PlasmoDB:C922_00843"/>
<feature type="domain" description="6-Cys" evidence="10">
    <location>
        <begin position="291"/>
        <end position="467"/>
    </location>
</feature>
<evidence type="ECO:0000256" key="1">
    <source>
        <dbReference type="ARBA" id="ARBA00004236"/>
    </source>
</evidence>
<feature type="compositionally biased region" description="Basic and acidic residues" evidence="8">
    <location>
        <begin position="165"/>
        <end position="176"/>
    </location>
</feature>
<evidence type="ECO:0000313" key="12">
    <source>
        <dbReference type="Proteomes" id="UP000030640"/>
    </source>
</evidence>
<gene>
    <name evidence="11" type="ORF">C922_00843</name>
</gene>
<evidence type="ECO:0000259" key="10">
    <source>
        <dbReference type="PROSITE" id="PS51701"/>
    </source>
</evidence>
<dbReference type="OrthoDB" id="369273at2759"/>
<evidence type="ECO:0000256" key="8">
    <source>
        <dbReference type="SAM" id="MobiDB-lite"/>
    </source>
</evidence>
<dbReference type="Proteomes" id="UP000030640">
    <property type="component" value="Unassembled WGS sequence"/>
</dbReference>
<dbReference type="Gene3D" id="2.60.40.2860">
    <property type="match status" value="2"/>
</dbReference>
<evidence type="ECO:0000256" key="3">
    <source>
        <dbReference type="ARBA" id="ARBA00022475"/>
    </source>
</evidence>
<dbReference type="InterPro" id="IPR038160">
    <property type="entry name" value="6_CYS_dom_sf"/>
</dbReference>
<dbReference type="GeneID" id="20036117"/>
<feature type="region of interest" description="Disordered" evidence="8">
    <location>
        <begin position="148"/>
        <end position="176"/>
    </location>
</feature>
<keyword evidence="3" id="KW-1003">Cell membrane</keyword>
<keyword evidence="9" id="KW-0812">Transmembrane</keyword>
<feature type="transmembrane region" description="Helical" evidence="9">
    <location>
        <begin position="467"/>
        <end position="486"/>
    </location>
</feature>
<feature type="compositionally biased region" description="Basic and acidic residues" evidence="8">
    <location>
        <begin position="14"/>
        <end position="24"/>
    </location>
</feature>
<dbReference type="SMART" id="SM00970">
    <property type="entry name" value="s48_45"/>
    <property type="match status" value="2"/>
</dbReference>
<accession>W7A5L8</accession>
<organism evidence="11 12">
    <name type="scientific">Plasmodium inui San Antonio 1</name>
    <dbReference type="NCBI Taxonomy" id="1237626"/>
    <lineage>
        <taxon>Eukaryota</taxon>
        <taxon>Sar</taxon>
        <taxon>Alveolata</taxon>
        <taxon>Apicomplexa</taxon>
        <taxon>Aconoidasida</taxon>
        <taxon>Haemosporida</taxon>
        <taxon>Plasmodiidae</taxon>
        <taxon>Plasmodium</taxon>
        <taxon>Plasmodium (Plasmodium)</taxon>
    </lineage>
</organism>
<evidence type="ECO:0000256" key="7">
    <source>
        <dbReference type="ARBA" id="ARBA00023180"/>
    </source>
</evidence>
<keyword evidence="5 9" id="KW-0472">Membrane</keyword>
<evidence type="ECO:0000256" key="6">
    <source>
        <dbReference type="ARBA" id="ARBA00023157"/>
    </source>
</evidence>
<name>W7A5L8_9APIC</name>
<keyword evidence="7" id="KW-0325">Glycoprotein</keyword>
<dbReference type="PROSITE" id="PS51701">
    <property type="entry name" value="6_CYS"/>
    <property type="match status" value="2"/>
</dbReference>
<evidence type="ECO:0000313" key="11">
    <source>
        <dbReference type="EMBL" id="EUD68447.1"/>
    </source>
</evidence>
<dbReference type="Pfam" id="PF07422">
    <property type="entry name" value="s48_45"/>
    <property type="match status" value="2"/>
</dbReference>
<keyword evidence="9" id="KW-1133">Transmembrane helix</keyword>
<feature type="compositionally biased region" description="Basic and acidic residues" evidence="8">
    <location>
        <begin position="49"/>
        <end position="58"/>
    </location>
</feature>
<feature type="domain" description="6-Cys" evidence="10">
    <location>
        <begin position="117"/>
        <end position="290"/>
    </location>
</feature>
<feature type="compositionally biased region" description="Polar residues" evidence="8">
    <location>
        <begin position="78"/>
        <end position="88"/>
    </location>
</feature>
<keyword evidence="4" id="KW-0732">Signal</keyword>
<dbReference type="GO" id="GO:0005886">
    <property type="term" value="C:plasma membrane"/>
    <property type="evidence" value="ECO:0007669"/>
    <property type="project" value="UniProtKB-SubCell"/>
</dbReference>
<feature type="region of interest" description="Disordered" evidence="8">
    <location>
        <begin position="1"/>
        <end position="88"/>
    </location>
</feature>
<keyword evidence="12" id="KW-1185">Reference proteome</keyword>
<evidence type="ECO:0000256" key="2">
    <source>
        <dbReference type="ARBA" id="ARBA00004241"/>
    </source>
</evidence>
<dbReference type="AlphaFoldDB" id="W7A5L8"/>
<dbReference type="InterPro" id="IPR010884">
    <property type="entry name" value="6_CYS_dom"/>
</dbReference>
<evidence type="ECO:0000256" key="4">
    <source>
        <dbReference type="ARBA" id="ARBA00022729"/>
    </source>
</evidence>
<dbReference type="GO" id="GO:0009986">
    <property type="term" value="C:cell surface"/>
    <property type="evidence" value="ECO:0007669"/>
    <property type="project" value="UniProtKB-SubCell"/>
</dbReference>
<evidence type="ECO:0000256" key="5">
    <source>
        <dbReference type="ARBA" id="ARBA00023136"/>
    </source>
</evidence>
<comment type="subcellular location">
    <subcellularLocation>
        <location evidence="1">Cell membrane</location>
    </subcellularLocation>
    <subcellularLocation>
        <location evidence="2">Cell surface</location>
    </subcellularLocation>
</comment>
<dbReference type="RefSeq" id="XP_008814677.1">
    <property type="nucleotide sequence ID" value="XM_008816455.1"/>
</dbReference>
<proteinExistence type="predicted"/>